<feature type="region of interest" description="Disordered" evidence="1">
    <location>
        <begin position="317"/>
        <end position="405"/>
    </location>
</feature>
<dbReference type="EMBL" id="JBHMDG010000030">
    <property type="protein sequence ID" value="MFB9315251.1"/>
    <property type="molecule type" value="Genomic_DNA"/>
</dbReference>
<feature type="transmembrane region" description="Helical" evidence="2">
    <location>
        <begin position="219"/>
        <end position="238"/>
    </location>
</feature>
<keyword evidence="4" id="KW-1185">Reference proteome</keyword>
<dbReference type="Proteomes" id="UP001589750">
    <property type="component" value="Unassembled WGS sequence"/>
</dbReference>
<evidence type="ECO:0000256" key="1">
    <source>
        <dbReference type="SAM" id="MobiDB-lite"/>
    </source>
</evidence>
<comment type="caution">
    <text evidence="3">The sequence shown here is derived from an EMBL/GenBank/DDBJ whole genome shotgun (WGS) entry which is preliminary data.</text>
</comment>
<protein>
    <submittedName>
        <fullName evidence="3">Uncharacterized protein</fullName>
    </submittedName>
</protein>
<gene>
    <name evidence="3" type="ORF">ACFFRI_19545</name>
</gene>
<evidence type="ECO:0000313" key="3">
    <source>
        <dbReference type="EMBL" id="MFB9315251.1"/>
    </source>
</evidence>
<keyword evidence="2" id="KW-0472">Membrane</keyword>
<proteinExistence type="predicted"/>
<name>A0ABV5KEV2_9ACTN</name>
<feature type="transmembrane region" description="Helical" evidence="2">
    <location>
        <begin position="250"/>
        <end position="270"/>
    </location>
</feature>
<keyword evidence="2" id="KW-1133">Transmembrane helix</keyword>
<feature type="compositionally biased region" description="Pro residues" evidence="1">
    <location>
        <begin position="333"/>
        <end position="345"/>
    </location>
</feature>
<evidence type="ECO:0000313" key="4">
    <source>
        <dbReference type="Proteomes" id="UP001589750"/>
    </source>
</evidence>
<feature type="compositionally biased region" description="Acidic residues" evidence="1">
    <location>
        <begin position="383"/>
        <end position="398"/>
    </location>
</feature>
<sequence>MFRRNVLPQVLSSVEVMDAELRVAAAGELTPEQLAAMDGVRVSLERARGTAAGTVKLDGWPANWWRGTQIESAYHYLHAARVAIIDVYDDDGLAAEVPRAVARVQSALRRDDPRRLGADAFTGKDPRAVRAILRRLVEDGYEATDEQHQRLRSFRNITLLAAAAVALAMALTLVVVYLKPALVPLCFVTDAPDSTLSTAVATTACPSANDANGPTGADILIVALMGLLGGLLSAVFSLRNLRGTSTPYDAPVALAILKAPLGALTAVTGLVLVHGEFIPGLSALDSQGQILAYAFLFGAGQQIFTRLVDQKAQSILDGMSSKDPETPSGEPVAPSPDQPADPTQPPTTATTPPLGGGQDVMGEPGPFDETPEDDLRDNPVADGEGEPVQDDGTEVDGDVPERDHT</sequence>
<dbReference type="RefSeq" id="WP_140009013.1">
    <property type="nucleotide sequence ID" value="NZ_JBHMDG010000030.1"/>
</dbReference>
<keyword evidence="2" id="KW-0812">Transmembrane</keyword>
<organism evidence="3 4">
    <name type="scientific">Nocardioides plantarum</name>
    <dbReference type="NCBI Taxonomy" id="29299"/>
    <lineage>
        <taxon>Bacteria</taxon>
        <taxon>Bacillati</taxon>
        <taxon>Actinomycetota</taxon>
        <taxon>Actinomycetes</taxon>
        <taxon>Propionibacteriales</taxon>
        <taxon>Nocardioidaceae</taxon>
        <taxon>Nocardioides</taxon>
    </lineage>
</organism>
<evidence type="ECO:0000256" key="2">
    <source>
        <dbReference type="SAM" id="Phobius"/>
    </source>
</evidence>
<reference evidence="3 4" key="1">
    <citation type="submission" date="2024-09" db="EMBL/GenBank/DDBJ databases">
        <authorList>
            <person name="Sun Q."/>
            <person name="Mori K."/>
        </authorList>
    </citation>
    <scope>NUCLEOTIDE SEQUENCE [LARGE SCALE GENOMIC DNA]</scope>
    <source>
        <strain evidence="3 4">JCM 9626</strain>
    </source>
</reference>
<feature type="transmembrane region" description="Helical" evidence="2">
    <location>
        <begin position="157"/>
        <end position="178"/>
    </location>
</feature>
<accession>A0ABV5KEV2</accession>